<dbReference type="EMBL" id="FUWU01000006">
    <property type="protein sequence ID" value="SJZ44500.1"/>
    <property type="molecule type" value="Genomic_DNA"/>
</dbReference>
<evidence type="ECO:0000313" key="4">
    <source>
        <dbReference type="Proteomes" id="UP000190449"/>
    </source>
</evidence>
<keyword evidence="3" id="KW-1185">Reference proteome</keyword>
<gene>
    <name evidence="2" type="ORF">SAMN02745108_00596</name>
    <name evidence="1" type="ORF">SAMN05720469_14317</name>
</gene>
<dbReference type="STRING" id="28122.SAMN02745108_00596"/>
<dbReference type="GO" id="GO:0005737">
    <property type="term" value="C:cytoplasm"/>
    <property type="evidence" value="ECO:0007669"/>
    <property type="project" value="TreeGrafter"/>
</dbReference>
<dbReference type="Proteomes" id="UP000184275">
    <property type="component" value="Unassembled WGS sequence"/>
</dbReference>
<dbReference type="InterPro" id="IPR023214">
    <property type="entry name" value="HAD_sf"/>
</dbReference>
<reference evidence="3" key="1">
    <citation type="submission" date="2016-11" db="EMBL/GenBank/DDBJ databases">
        <authorList>
            <person name="Varghese N."/>
            <person name="Submissions S."/>
        </authorList>
    </citation>
    <scope>NUCLEOTIDE SEQUENCE [LARGE SCALE GENOMIC DNA]</scope>
    <source>
        <strain evidence="3">UWOS</strain>
    </source>
</reference>
<reference evidence="1" key="2">
    <citation type="submission" date="2016-11" db="EMBL/GenBank/DDBJ databases">
        <authorList>
            <person name="Jaros S."/>
            <person name="Januszkiewicz K."/>
            <person name="Wedrychowicz H."/>
        </authorList>
    </citation>
    <scope>NUCLEOTIDE SEQUENCE [LARGE SCALE GENOMIC DNA]</scope>
    <source>
        <strain evidence="1">UWOS</strain>
    </source>
</reference>
<reference evidence="2 4" key="3">
    <citation type="submission" date="2017-02" db="EMBL/GenBank/DDBJ databases">
        <authorList>
            <person name="Peterson S.W."/>
        </authorList>
    </citation>
    <scope>NUCLEOTIDE SEQUENCE [LARGE SCALE GENOMIC DNA]</scope>
    <source>
        <strain evidence="2 4">ATCC 43854</strain>
    </source>
</reference>
<organism evidence="1 3">
    <name type="scientific">Fibrobacter intestinalis</name>
    <dbReference type="NCBI Taxonomy" id="28122"/>
    <lineage>
        <taxon>Bacteria</taxon>
        <taxon>Pseudomonadati</taxon>
        <taxon>Fibrobacterota</taxon>
        <taxon>Fibrobacteria</taxon>
        <taxon>Fibrobacterales</taxon>
        <taxon>Fibrobacteraceae</taxon>
        <taxon>Fibrobacter</taxon>
    </lineage>
</organism>
<dbReference type="AlphaFoldDB" id="A0A1M6YJT2"/>
<proteinExistence type="predicted"/>
<name>A0A1M6YJT2_9BACT</name>
<dbReference type="PANTHER" id="PTHR19288:SF46">
    <property type="entry name" value="HALOACID DEHALOGENASE-LIKE HYDROLASE DOMAIN-CONTAINING PROTEIN 2"/>
    <property type="match status" value="1"/>
</dbReference>
<dbReference type="InterPro" id="IPR006357">
    <property type="entry name" value="HAD-SF_hydro_IIA"/>
</dbReference>
<dbReference type="RefSeq" id="WP_073306093.1">
    <property type="nucleotide sequence ID" value="NZ_FRAW01000043.1"/>
</dbReference>
<sequence>MKRIKAVVFDLDGTLYLSGKPYPQAVQTVQKVAQKVPVYYMSNNTSKSLVFYMNRLVRMGLPLQNKDRILSAMTFALSEIHKRGIKNVYLFANPEVSEWFAAEDPMLDIHAPMDKTELVLVAYHSSFNYRDLCEVSWRLERGADFWVTHSDFVCPDELGPVPDIGSFMAMFKAATGREPSRIFGKPNPEMLSPLMEFVSPEEILIVGDRLYTDFELAIRSGCHFALVLCGETKARDVQRLARQPDIIAEQVFDIDFDKLIG</sequence>
<dbReference type="Proteomes" id="UP000190449">
    <property type="component" value="Unassembled WGS sequence"/>
</dbReference>
<dbReference type="PANTHER" id="PTHR19288">
    <property type="entry name" value="4-NITROPHENYLPHOSPHATASE-RELATED"/>
    <property type="match status" value="1"/>
</dbReference>
<dbReference type="Gene3D" id="3.40.50.1000">
    <property type="entry name" value="HAD superfamily/HAD-like"/>
    <property type="match status" value="2"/>
</dbReference>
<dbReference type="EMBL" id="FRAW01000043">
    <property type="protein sequence ID" value="SHL18325.1"/>
    <property type="molecule type" value="Genomic_DNA"/>
</dbReference>
<evidence type="ECO:0000313" key="3">
    <source>
        <dbReference type="Proteomes" id="UP000184275"/>
    </source>
</evidence>
<dbReference type="InterPro" id="IPR036412">
    <property type="entry name" value="HAD-like_sf"/>
</dbReference>
<dbReference type="Pfam" id="PF13242">
    <property type="entry name" value="Hydrolase_like"/>
    <property type="match status" value="1"/>
</dbReference>
<evidence type="ECO:0000313" key="1">
    <source>
        <dbReference type="EMBL" id="SHL18325.1"/>
    </source>
</evidence>
<dbReference type="Pfam" id="PF13344">
    <property type="entry name" value="Hydrolase_6"/>
    <property type="match status" value="1"/>
</dbReference>
<accession>A0A1M6YJT2</accession>
<protein>
    <submittedName>
        <fullName evidence="1">Haloacid Dehalogenase Superfamily Class (Subfamily) IIA</fullName>
    </submittedName>
</protein>
<dbReference type="GO" id="GO:0016791">
    <property type="term" value="F:phosphatase activity"/>
    <property type="evidence" value="ECO:0007669"/>
    <property type="project" value="TreeGrafter"/>
</dbReference>
<evidence type="ECO:0000313" key="2">
    <source>
        <dbReference type="EMBL" id="SJZ44500.1"/>
    </source>
</evidence>
<accession>A0A1T4KQ20</accession>
<dbReference type="SUPFAM" id="SSF56784">
    <property type="entry name" value="HAD-like"/>
    <property type="match status" value="1"/>
</dbReference>